<keyword evidence="4" id="KW-1185">Reference proteome</keyword>
<keyword evidence="2" id="KW-1133">Transmembrane helix</keyword>
<organism evidence="3 4">
    <name type="scientific">Streptomyces antioxidans</name>
    <dbReference type="NCBI Taxonomy" id="1507734"/>
    <lineage>
        <taxon>Bacteria</taxon>
        <taxon>Bacillati</taxon>
        <taxon>Actinomycetota</taxon>
        <taxon>Actinomycetes</taxon>
        <taxon>Kitasatosporales</taxon>
        <taxon>Streptomycetaceae</taxon>
        <taxon>Streptomyces</taxon>
    </lineage>
</organism>
<keyword evidence="2" id="KW-0472">Membrane</keyword>
<name>A0A1V4D2C9_9ACTN</name>
<dbReference type="AlphaFoldDB" id="A0A1V4D2C9"/>
<feature type="transmembrane region" description="Helical" evidence="2">
    <location>
        <begin position="229"/>
        <end position="249"/>
    </location>
</feature>
<comment type="caution">
    <text evidence="3">The sequence shown here is derived from an EMBL/GenBank/DDBJ whole genome shotgun (WGS) entry which is preliminary data.</text>
</comment>
<evidence type="ECO:0000313" key="3">
    <source>
        <dbReference type="EMBL" id="OPF77843.1"/>
    </source>
</evidence>
<dbReference type="RefSeq" id="WP_046086245.1">
    <property type="nucleotide sequence ID" value="NZ_LAKD02000050.1"/>
</dbReference>
<evidence type="ECO:0000256" key="1">
    <source>
        <dbReference type="SAM" id="MobiDB-lite"/>
    </source>
</evidence>
<evidence type="ECO:0000313" key="4">
    <source>
        <dbReference type="Proteomes" id="UP000033615"/>
    </source>
</evidence>
<keyword evidence="2" id="KW-0812">Transmembrane</keyword>
<protein>
    <submittedName>
        <fullName evidence="3">Uncharacterized protein</fullName>
    </submittedName>
</protein>
<accession>A0A1V4D2C9</accession>
<dbReference type="Proteomes" id="UP000033615">
    <property type="component" value="Unassembled WGS sequence"/>
</dbReference>
<feature type="region of interest" description="Disordered" evidence="1">
    <location>
        <begin position="65"/>
        <end position="88"/>
    </location>
</feature>
<proteinExistence type="predicted"/>
<reference evidence="3" key="1">
    <citation type="submission" date="2016-12" db="EMBL/GenBank/DDBJ databases">
        <title>Genome sequence of Streptomyces antioxidans MUSC 164.</title>
        <authorList>
            <person name="Lee L.-H."/>
            <person name="Ser H.-L."/>
        </authorList>
    </citation>
    <scope>NUCLEOTIDE SEQUENCE [LARGE SCALE GENOMIC DNA]</scope>
    <source>
        <strain evidence="3">MUSC 164</strain>
    </source>
</reference>
<dbReference type="EMBL" id="LAKD02000050">
    <property type="protein sequence ID" value="OPF77843.1"/>
    <property type="molecule type" value="Genomic_DNA"/>
</dbReference>
<gene>
    <name evidence="3" type="ORF">VT50_0220660</name>
</gene>
<evidence type="ECO:0000256" key="2">
    <source>
        <dbReference type="SAM" id="Phobius"/>
    </source>
</evidence>
<sequence>MDQHQATLATDDEPTGLIDVEQAEAALVEHYPRLVRLAYLILPPGLGRTRRVLAAHALAQRALPRNRGYGTGQDPHPDVELPWQRGTKNPGADSTGYAYVRLRVLRLALRAARQRPWWRRPPALPQVFGLRLFPRSGGADELALEKALSELSGPGRAAYVLLELEQLDEHETRALLRAAGVADARDAVDEAESVPDPAGSRDASLLESAEFDPCSLQARPTDLMRRRQHLRAAVVAAVALVVCGTLLGMPGRGWEPKGAAAPSYARNPASERALDPHRLTRAAPDAWRTASRADFSSWPARGDRARDTALLRRALAVWARPGGSVRVSATMGTQSGPPSGPPQLLFAGEVDRATVVLLYDGLRVARYAEADEGGEEGGGGAVALDFARLDAADAGTSTALVLSRTDGNVRYLTAPWVRHAWVRDLLHPAGAPRLLRRTGDGVTDPVRTVPRLRPCRGWPALQFGSRLVADLGELAPARLTYGAPGAGVRDVAGRAARASWARTGCRLAMLRARGVRSVNAWRFAAQALPEAGGHAAWLCTRADTWRGTGSKVLAQFQPWDTRRGRTGAVAADADNSPACGPREPRVLAGVLWKARSGHWYLLAAGSRQVTGIVATGGVRGRTYGRGLTLPAKPGARADLKAHLANGTRLGPLG</sequence>
<dbReference type="OrthoDB" id="3932808at2"/>